<dbReference type="NCBIfam" id="TIGR00675">
    <property type="entry name" value="dcm"/>
    <property type="match status" value="1"/>
</dbReference>
<reference evidence="9 10" key="1">
    <citation type="submission" date="2018-07" db="EMBL/GenBank/DDBJ databases">
        <title>Dyella tabacisoli L4-6T, whole genome shotgun sequence.</title>
        <authorList>
            <person name="Zhou X.-K."/>
            <person name="Li W.-J."/>
            <person name="Duan Y.-Q."/>
        </authorList>
    </citation>
    <scope>NUCLEOTIDE SEQUENCE [LARGE SCALE GENOMIC DNA]</scope>
    <source>
        <strain evidence="9 10">L4-6</strain>
    </source>
</reference>
<keyword evidence="5" id="KW-0680">Restriction system</keyword>
<dbReference type="Gene3D" id="3.40.50.150">
    <property type="entry name" value="Vaccinia Virus protein VP39"/>
    <property type="match status" value="1"/>
</dbReference>
<evidence type="ECO:0000256" key="1">
    <source>
        <dbReference type="ARBA" id="ARBA00011975"/>
    </source>
</evidence>
<dbReference type="Gene3D" id="3.90.120.10">
    <property type="entry name" value="DNA Methylase, subunit A, domain 2"/>
    <property type="match status" value="1"/>
</dbReference>
<keyword evidence="10" id="KW-1185">Reference proteome</keyword>
<dbReference type="PANTHER" id="PTHR46098:SF1">
    <property type="entry name" value="TRNA (CYTOSINE(38)-C(5))-METHYLTRANSFERASE"/>
    <property type="match status" value="1"/>
</dbReference>
<dbReference type="GO" id="GO:0032259">
    <property type="term" value="P:methylation"/>
    <property type="evidence" value="ECO:0007669"/>
    <property type="project" value="UniProtKB-KW"/>
</dbReference>
<dbReference type="AlphaFoldDB" id="A0A369UUL0"/>
<name>A0A369UUL0_9GAMM</name>
<dbReference type="InterPro" id="IPR050750">
    <property type="entry name" value="C5-MTase"/>
</dbReference>
<organism evidence="9 10">
    <name type="scientific">Dyella tabacisoli</name>
    <dbReference type="NCBI Taxonomy" id="2282381"/>
    <lineage>
        <taxon>Bacteria</taxon>
        <taxon>Pseudomonadati</taxon>
        <taxon>Pseudomonadota</taxon>
        <taxon>Gammaproteobacteria</taxon>
        <taxon>Lysobacterales</taxon>
        <taxon>Rhodanobacteraceae</taxon>
        <taxon>Dyella</taxon>
    </lineage>
</organism>
<dbReference type="GO" id="GO:0009307">
    <property type="term" value="P:DNA restriction-modification system"/>
    <property type="evidence" value="ECO:0007669"/>
    <property type="project" value="UniProtKB-KW"/>
</dbReference>
<comment type="caution">
    <text evidence="9">The sequence shown here is derived from an EMBL/GenBank/DDBJ whole genome shotgun (WGS) entry which is preliminary data.</text>
</comment>
<dbReference type="EMBL" id="QQAH01000008">
    <property type="protein sequence ID" value="RDD82029.1"/>
    <property type="molecule type" value="Genomic_DNA"/>
</dbReference>
<evidence type="ECO:0000256" key="8">
    <source>
        <dbReference type="RuleBase" id="RU000416"/>
    </source>
</evidence>
<protein>
    <recommendedName>
        <fullName evidence="1">DNA (cytosine-5-)-methyltransferase</fullName>
        <ecNumber evidence="1">2.1.1.37</ecNumber>
    </recommendedName>
</protein>
<evidence type="ECO:0000256" key="4">
    <source>
        <dbReference type="ARBA" id="ARBA00022691"/>
    </source>
</evidence>
<dbReference type="PRINTS" id="PR00105">
    <property type="entry name" value="C5METTRFRASE"/>
</dbReference>
<gene>
    <name evidence="9" type="ORF">DVJ77_09615</name>
</gene>
<evidence type="ECO:0000313" key="10">
    <source>
        <dbReference type="Proteomes" id="UP000253782"/>
    </source>
</evidence>
<accession>A0A369UUL0</accession>
<dbReference type="InterPro" id="IPR001525">
    <property type="entry name" value="C5_MeTfrase"/>
</dbReference>
<comment type="catalytic activity">
    <reaction evidence="6">
        <text>a 2'-deoxycytidine in DNA + S-adenosyl-L-methionine = a 5-methyl-2'-deoxycytidine in DNA + S-adenosyl-L-homocysteine + H(+)</text>
        <dbReference type="Rhea" id="RHEA:13681"/>
        <dbReference type="Rhea" id="RHEA-COMP:11369"/>
        <dbReference type="Rhea" id="RHEA-COMP:11370"/>
        <dbReference type="ChEBI" id="CHEBI:15378"/>
        <dbReference type="ChEBI" id="CHEBI:57856"/>
        <dbReference type="ChEBI" id="CHEBI:59789"/>
        <dbReference type="ChEBI" id="CHEBI:85452"/>
        <dbReference type="ChEBI" id="CHEBI:85454"/>
        <dbReference type="EC" id="2.1.1.37"/>
    </reaction>
</comment>
<sequence length="314" mass="35322">MRKIKGIDLFCGAGGSSLGARAAGAQMVGAVDAWDIATETYKDNFPRAEVVNARLHERSKASIFSNVDSVDLIIASPECTHHSIARGAKPRNEDSRRSGWYVMPFVRAYEPRWIILENVSGMRRWHGFPELMEELSEHYHLRTQLLDASDFGVPQSRKRLFIIGDRLKKPTKVVGEMSTVNARTILDAPDSWTARPAFEGHLSPNTLERIERGMSELGERHDFLVVYYSSDRAGGWQPLDRPIRTLTTVDRFGLVRWVEGTPTFRMLQVSELRKAMGYPDAAKLIRGSRRDKVKLLGNGVCPPVMEAVVRSLTT</sequence>
<dbReference type="Pfam" id="PF00145">
    <property type="entry name" value="DNA_methylase"/>
    <property type="match status" value="1"/>
</dbReference>
<evidence type="ECO:0000256" key="5">
    <source>
        <dbReference type="ARBA" id="ARBA00022747"/>
    </source>
</evidence>
<evidence type="ECO:0000256" key="2">
    <source>
        <dbReference type="ARBA" id="ARBA00022603"/>
    </source>
</evidence>
<dbReference type="EC" id="2.1.1.37" evidence="1"/>
<feature type="active site" evidence="7">
    <location>
        <position position="79"/>
    </location>
</feature>
<dbReference type="RefSeq" id="WP_114845247.1">
    <property type="nucleotide sequence ID" value="NZ_JBHSPE010000008.1"/>
</dbReference>
<dbReference type="InterPro" id="IPR029063">
    <property type="entry name" value="SAM-dependent_MTases_sf"/>
</dbReference>
<comment type="similarity">
    <text evidence="7 8">Belongs to the class I-like SAM-binding methyltransferase superfamily. C5-methyltransferase family.</text>
</comment>
<dbReference type="Proteomes" id="UP000253782">
    <property type="component" value="Unassembled WGS sequence"/>
</dbReference>
<evidence type="ECO:0000256" key="7">
    <source>
        <dbReference type="PROSITE-ProRule" id="PRU01016"/>
    </source>
</evidence>
<dbReference type="OrthoDB" id="9813719at2"/>
<evidence type="ECO:0000256" key="6">
    <source>
        <dbReference type="ARBA" id="ARBA00047422"/>
    </source>
</evidence>
<proteinExistence type="inferred from homology"/>
<evidence type="ECO:0000313" key="9">
    <source>
        <dbReference type="EMBL" id="RDD82029.1"/>
    </source>
</evidence>
<keyword evidence="2 7" id="KW-0489">Methyltransferase</keyword>
<dbReference type="GO" id="GO:0003886">
    <property type="term" value="F:DNA (cytosine-5-)-methyltransferase activity"/>
    <property type="evidence" value="ECO:0007669"/>
    <property type="project" value="UniProtKB-EC"/>
</dbReference>
<dbReference type="SUPFAM" id="SSF53335">
    <property type="entry name" value="S-adenosyl-L-methionine-dependent methyltransferases"/>
    <property type="match status" value="1"/>
</dbReference>
<evidence type="ECO:0000256" key="3">
    <source>
        <dbReference type="ARBA" id="ARBA00022679"/>
    </source>
</evidence>
<keyword evidence="4 7" id="KW-0949">S-adenosyl-L-methionine</keyword>
<keyword evidence="3 7" id="KW-0808">Transferase</keyword>
<dbReference type="PROSITE" id="PS51679">
    <property type="entry name" value="SAM_MT_C5"/>
    <property type="match status" value="1"/>
</dbReference>
<dbReference type="PANTHER" id="PTHR46098">
    <property type="entry name" value="TRNA (CYTOSINE(38)-C(5))-METHYLTRANSFERASE"/>
    <property type="match status" value="1"/>
</dbReference>